<evidence type="ECO:0000256" key="1">
    <source>
        <dbReference type="SAM" id="Phobius"/>
    </source>
</evidence>
<dbReference type="InterPro" id="IPR040283">
    <property type="entry name" value="DDB_G0292058-like"/>
</dbReference>
<sequence>MFPLTDSHESRRLKFDTAVCPKIVDEFFGEDSERAQEEDEAELSGKELSQGGDAVGFLSDLRSGAGDFYETVLHNIMIYMCEQDIDVNEERCVEFGEAAKDYAGHCVIPDSSPCDATLTSRSEEDVGSGTCERASNCYWDVPVEGETRESRYTDKEALDNEEYLIGASMDSYIGKTAKYLVVGVVLAVLNILIWTIFTIGRCCCCCLHSVCFCRCCSWKPKEEGYNTGCQVRFPIFMYIAFLAAIVGSAGVAFVGDKDVGKAFDSLFDNSRAGLSDMQSFLGKANTPMQAIGGLVDDAADASIDILDGTDYVEYGMSNVILRINDFATVVYADGITKAGATDQIDTTLSSLGDVETEVVDSVREILDTLRASLVDGKDDMATALADASDKIVKLNTTVDGFFTDINDLDEQVEDIAPIRQLGILSTFAISLVCVAFGFLGVLSYWTPCKWDDILIYLMNLTWFFGSIIVTLSFILAGITIFLSVFWNDTCHWLDIVVQDFEPYVGSAASVGLNACFNNTPLVDAFNLTSKVDFQDTINSTLAEIENTDLDAQFEGVAAPLEEINDMIKGILTADEFQTVVNSLDAMTNYENGPADCSINGEGAISTNDCNDAKAVCNFNVNGAFVVDDWEGDDSTELVQLDLFQEPWSLVENILGAGATAQWFSKTSLAADINVARAGSETGVQYMARVFQDTAGICGGDFCGAASLGDPCNTGADCSFLCTTIEDTIQTVWAEIVDARALVGDMLIDLGVEYFDDSGSEPVFCPSGTSTPTLTCPTAAFQTAGNARTVKQELYNFQANITATTNDIVNIANSAVGDIMDQVTIFLCNMECGFVADLYNNVHNDLCGTLLGGVLQISAGFWFLALFMFLNSALGALLVVRMRGISKADYEERDEGSGVEMKGVSLDLYN</sequence>
<keyword evidence="1" id="KW-0472">Membrane</keyword>
<dbReference type="PANTHER" id="PTHR31414:SF18">
    <property type="entry name" value="TRANSMEMBRANE PROTEIN-RELATED"/>
    <property type="match status" value="1"/>
</dbReference>
<dbReference type="EMBL" id="BLQM01000204">
    <property type="protein sequence ID" value="GMH75180.1"/>
    <property type="molecule type" value="Genomic_DNA"/>
</dbReference>
<evidence type="ECO:0000313" key="2">
    <source>
        <dbReference type="EMBL" id="GMH75180.1"/>
    </source>
</evidence>
<feature type="transmembrane region" description="Helical" evidence="1">
    <location>
        <begin position="421"/>
        <end position="445"/>
    </location>
</feature>
<accession>A0A9W7ASG8</accession>
<protein>
    <submittedName>
        <fullName evidence="2">Uncharacterized protein</fullName>
    </submittedName>
</protein>
<feature type="transmembrane region" description="Helical" evidence="1">
    <location>
        <begin position="179"/>
        <end position="197"/>
    </location>
</feature>
<dbReference type="AlphaFoldDB" id="A0A9W7ASG8"/>
<reference evidence="3" key="1">
    <citation type="journal article" date="2023" name="Commun. Biol.">
        <title>Genome analysis of Parmales, the sister group of diatoms, reveals the evolutionary specialization of diatoms from phago-mixotrophs to photoautotrophs.</title>
        <authorList>
            <person name="Ban H."/>
            <person name="Sato S."/>
            <person name="Yoshikawa S."/>
            <person name="Yamada K."/>
            <person name="Nakamura Y."/>
            <person name="Ichinomiya M."/>
            <person name="Sato N."/>
            <person name="Blanc-Mathieu R."/>
            <person name="Endo H."/>
            <person name="Kuwata A."/>
            <person name="Ogata H."/>
        </authorList>
    </citation>
    <scope>NUCLEOTIDE SEQUENCE [LARGE SCALE GENOMIC DNA]</scope>
</reference>
<name>A0A9W7ASG8_9STRA</name>
<comment type="caution">
    <text evidence="2">The sequence shown here is derived from an EMBL/GenBank/DDBJ whole genome shotgun (WGS) entry which is preliminary data.</text>
</comment>
<keyword evidence="1" id="KW-0812">Transmembrane</keyword>
<proteinExistence type="predicted"/>
<feature type="transmembrane region" description="Helical" evidence="1">
    <location>
        <begin position="457"/>
        <end position="486"/>
    </location>
</feature>
<evidence type="ECO:0000313" key="3">
    <source>
        <dbReference type="Proteomes" id="UP001162640"/>
    </source>
</evidence>
<keyword evidence="1" id="KW-1133">Transmembrane helix</keyword>
<gene>
    <name evidence="2" type="ORF">TL16_g06676</name>
</gene>
<organism evidence="2 3">
    <name type="scientific">Triparma laevis f. inornata</name>
    <dbReference type="NCBI Taxonomy" id="1714386"/>
    <lineage>
        <taxon>Eukaryota</taxon>
        <taxon>Sar</taxon>
        <taxon>Stramenopiles</taxon>
        <taxon>Ochrophyta</taxon>
        <taxon>Bolidophyceae</taxon>
        <taxon>Parmales</taxon>
        <taxon>Triparmaceae</taxon>
        <taxon>Triparma</taxon>
    </lineage>
</organism>
<dbReference type="PANTHER" id="PTHR31414">
    <property type="entry name" value="TRANSMEMBRANE PROTEIN DDB_G0292058"/>
    <property type="match status" value="1"/>
</dbReference>
<feature type="transmembrane region" description="Helical" evidence="1">
    <location>
        <begin position="858"/>
        <end position="879"/>
    </location>
</feature>
<dbReference type="Proteomes" id="UP001162640">
    <property type="component" value="Unassembled WGS sequence"/>
</dbReference>
<dbReference type="GO" id="GO:0016020">
    <property type="term" value="C:membrane"/>
    <property type="evidence" value="ECO:0007669"/>
    <property type="project" value="TreeGrafter"/>
</dbReference>